<dbReference type="FunFam" id="3.90.850.10:FF:000002">
    <property type="entry name" value="2-hydroxyhepta-2,4-diene-1,7-dioate isomerase"/>
    <property type="match status" value="1"/>
</dbReference>
<organism evidence="4 5">
    <name type="scientific">Gracilibacillus dipsosauri</name>
    <dbReference type="NCBI Taxonomy" id="178340"/>
    <lineage>
        <taxon>Bacteria</taxon>
        <taxon>Bacillati</taxon>
        <taxon>Bacillota</taxon>
        <taxon>Bacilli</taxon>
        <taxon>Bacillales</taxon>
        <taxon>Bacillaceae</taxon>
        <taxon>Gracilibacillus</taxon>
    </lineage>
</organism>
<dbReference type="PANTHER" id="PTHR42796">
    <property type="entry name" value="FUMARYLACETOACETATE HYDROLASE DOMAIN-CONTAINING PROTEIN 2A-RELATED"/>
    <property type="match status" value="1"/>
</dbReference>
<feature type="domain" description="Fumarylacetoacetase-like C-terminal" evidence="3">
    <location>
        <begin position="98"/>
        <end position="303"/>
    </location>
</feature>
<name>A0A317L1J7_9BACI</name>
<dbReference type="Pfam" id="PF01557">
    <property type="entry name" value="FAA_hydrolase"/>
    <property type="match status" value="1"/>
</dbReference>
<dbReference type="InterPro" id="IPR051121">
    <property type="entry name" value="FAH"/>
</dbReference>
<accession>A0A317L1J7</accession>
<dbReference type="AlphaFoldDB" id="A0A317L1J7"/>
<dbReference type="GO" id="GO:0046872">
    <property type="term" value="F:metal ion binding"/>
    <property type="evidence" value="ECO:0007669"/>
    <property type="project" value="UniProtKB-KW"/>
</dbReference>
<dbReference type="OrthoDB" id="9805307at2"/>
<dbReference type="GO" id="GO:0016853">
    <property type="term" value="F:isomerase activity"/>
    <property type="evidence" value="ECO:0007669"/>
    <property type="project" value="UniProtKB-ARBA"/>
</dbReference>
<dbReference type="GO" id="GO:0019752">
    <property type="term" value="P:carboxylic acid metabolic process"/>
    <property type="evidence" value="ECO:0007669"/>
    <property type="project" value="UniProtKB-ARBA"/>
</dbReference>
<comment type="caution">
    <text evidence="4">The sequence shown here is derived from an EMBL/GenBank/DDBJ whole genome shotgun (WGS) entry which is preliminary data.</text>
</comment>
<evidence type="ECO:0000256" key="2">
    <source>
        <dbReference type="ARBA" id="ARBA00022723"/>
    </source>
</evidence>
<proteinExistence type="inferred from homology"/>
<evidence type="ECO:0000313" key="5">
    <source>
        <dbReference type="Proteomes" id="UP000245624"/>
    </source>
</evidence>
<protein>
    <submittedName>
        <fullName evidence="4">FAA hydrolase family protein</fullName>
    </submittedName>
</protein>
<evidence type="ECO:0000256" key="1">
    <source>
        <dbReference type="ARBA" id="ARBA00010211"/>
    </source>
</evidence>
<dbReference type="EMBL" id="QGTD01000004">
    <property type="protein sequence ID" value="PWU69682.1"/>
    <property type="molecule type" value="Genomic_DNA"/>
</dbReference>
<dbReference type="SUPFAM" id="SSF56529">
    <property type="entry name" value="FAH"/>
    <property type="match status" value="1"/>
</dbReference>
<dbReference type="InterPro" id="IPR011234">
    <property type="entry name" value="Fumarylacetoacetase-like_C"/>
</dbReference>
<dbReference type="RefSeq" id="WP_109983105.1">
    <property type="nucleotide sequence ID" value="NZ_JAJUIE010000003.1"/>
</dbReference>
<dbReference type="Proteomes" id="UP000245624">
    <property type="component" value="Unassembled WGS sequence"/>
</dbReference>
<dbReference type="InterPro" id="IPR036663">
    <property type="entry name" value="Fumarylacetoacetase_C_sf"/>
</dbReference>
<comment type="similarity">
    <text evidence="1">Belongs to the FAH family.</text>
</comment>
<sequence length="307" mass="34350">MKLVNYRLKNDFSLNRIGIMRDDKVIDLSKGYAQMKLKENNLASIGVFPSDPDQFYSNGKAILEEAKKIDAFLQKEPPEYQYKKEEVVIGPPVPNPSKIICVGTNYAEHIAEMKGVVPDYPVLFAKFNNALIGPEDSIYKTDQTEKLDYEAELGVVIGQKASNVKQEDVFEYIAGYTIANDISARDLQKRTLQWLQGKSLDHTTPIGPYIVTVDDIPNPNQLNIKSYVNGEMRQSSNTKHQIFNIPHIVSFISELITLEPGDIILTGTPDGVGMGMNPPTYLKLGDKVRVEIEGIGMMENEVVAPRQ</sequence>
<evidence type="ECO:0000313" key="4">
    <source>
        <dbReference type="EMBL" id="PWU69682.1"/>
    </source>
</evidence>
<dbReference type="PANTHER" id="PTHR42796:SF4">
    <property type="entry name" value="FUMARYLACETOACETATE HYDROLASE DOMAIN-CONTAINING PROTEIN 2A"/>
    <property type="match status" value="1"/>
</dbReference>
<evidence type="ECO:0000259" key="3">
    <source>
        <dbReference type="Pfam" id="PF01557"/>
    </source>
</evidence>
<dbReference type="Gene3D" id="3.90.850.10">
    <property type="entry name" value="Fumarylacetoacetase-like, C-terminal domain"/>
    <property type="match status" value="1"/>
</dbReference>
<keyword evidence="5" id="KW-1185">Reference proteome</keyword>
<keyword evidence="2" id="KW-0479">Metal-binding</keyword>
<reference evidence="4 5" key="1">
    <citation type="submission" date="2018-05" db="EMBL/GenBank/DDBJ databases">
        <title>Genomic analysis of Gracilibacillus dipsosauri DD1 reveals novel features of a salt-tolerant amylase.</title>
        <authorList>
            <person name="Deutch C.E."/>
            <person name="Yang S."/>
        </authorList>
    </citation>
    <scope>NUCLEOTIDE SEQUENCE [LARGE SCALE GENOMIC DNA]</scope>
    <source>
        <strain evidence="4 5">DD1</strain>
    </source>
</reference>
<keyword evidence="4" id="KW-0378">Hydrolase</keyword>
<dbReference type="GO" id="GO:0016787">
    <property type="term" value="F:hydrolase activity"/>
    <property type="evidence" value="ECO:0007669"/>
    <property type="project" value="UniProtKB-KW"/>
</dbReference>
<gene>
    <name evidence="4" type="ORF">DLJ74_01790</name>
</gene>